<dbReference type="Gene3D" id="1.10.287.1490">
    <property type="match status" value="1"/>
</dbReference>
<dbReference type="EMBL" id="QBKN01000003">
    <property type="protein sequence ID" value="PTX51424.1"/>
    <property type="molecule type" value="Genomic_DNA"/>
</dbReference>
<dbReference type="PANTHER" id="PTHR22847:SF637">
    <property type="entry name" value="WD REPEAT DOMAIN 5B"/>
    <property type="match status" value="1"/>
</dbReference>
<keyword evidence="4" id="KW-0175">Coiled coil</keyword>
<dbReference type="PROSITE" id="PS50294">
    <property type="entry name" value="WD_REPEATS_REGION"/>
    <property type="match status" value="4"/>
</dbReference>
<comment type="caution">
    <text evidence="6">The sequence shown here is derived from an EMBL/GenBank/DDBJ whole genome shotgun (WGS) entry which is preliminary data.</text>
</comment>
<dbReference type="SUPFAM" id="SSF50978">
    <property type="entry name" value="WD40 repeat-like"/>
    <property type="match status" value="1"/>
</dbReference>
<feature type="repeat" description="WD" evidence="3">
    <location>
        <begin position="601"/>
        <end position="642"/>
    </location>
</feature>
<dbReference type="AlphaFoldDB" id="A0A2T6B5U8"/>
<dbReference type="PROSITE" id="PS50011">
    <property type="entry name" value="PROTEIN_KINASE_DOM"/>
    <property type="match status" value="1"/>
</dbReference>
<proteinExistence type="predicted"/>
<dbReference type="InterPro" id="IPR020472">
    <property type="entry name" value="WD40_PAC1"/>
</dbReference>
<dbReference type="Gene3D" id="3.30.200.20">
    <property type="entry name" value="Phosphorylase Kinase, domain 1"/>
    <property type="match status" value="1"/>
</dbReference>
<feature type="coiled-coil region" evidence="4">
    <location>
        <begin position="367"/>
        <end position="440"/>
    </location>
</feature>
<evidence type="ECO:0000256" key="3">
    <source>
        <dbReference type="PROSITE-ProRule" id="PRU00221"/>
    </source>
</evidence>
<keyword evidence="2" id="KW-0677">Repeat</keyword>
<dbReference type="GO" id="GO:0005524">
    <property type="term" value="F:ATP binding"/>
    <property type="evidence" value="ECO:0007669"/>
    <property type="project" value="InterPro"/>
</dbReference>
<dbReference type="CDD" id="cd00200">
    <property type="entry name" value="WD40"/>
    <property type="match status" value="1"/>
</dbReference>
<dbReference type="Gene3D" id="1.10.510.10">
    <property type="entry name" value="Transferase(Phosphotransferase) domain 1"/>
    <property type="match status" value="1"/>
</dbReference>
<dbReference type="SMART" id="SM00320">
    <property type="entry name" value="WD40"/>
    <property type="match status" value="7"/>
</dbReference>
<evidence type="ECO:0000256" key="4">
    <source>
        <dbReference type="SAM" id="Coils"/>
    </source>
</evidence>
<dbReference type="InterPro" id="IPR036322">
    <property type="entry name" value="WD40_repeat_dom_sf"/>
</dbReference>
<dbReference type="PROSITE" id="PS00678">
    <property type="entry name" value="WD_REPEATS_1"/>
    <property type="match status" value="2"/>
</dbReference>
<dbReference type="InterPro" id="IPR019775">
    <property type="entry name" value="WD40_repeat_CS"/>
</dbReference>
<dbReference type="PANTHER" id="PTHR22847">
    <property type="entry name" value="WD40 REPEAT PROTEIN"/>
    <property type="match status" value="1"/>
</dbReference>
<keyword evidence="7" id="KW-1185">Reference proteome</keyword>
<feature type="repeat" description="WD" evidence="3">
    <location>
        <begin position="684"/>
        <end position="725"/>
    </location>
</feature>
<dbReference type="PROSITE" id="PS50082">
    <property type="entry name" value="WD_REPEATS_2"/>
    <property type="match status" value="4"/>
</dbReference>
<dbReference type="InterPro" id="IPR015943">
    <property type="entry name" value="WD40/YVTN_repeat-like_dom_sf"/>
</dbReference>
<dbReference type="SMART" id="SM00220">
    <property type="entry name" value="S_TKc"/>
    <property type="match status" value="1"/>
</dbReference>
<dbReference type="InterPro" id="IPR008271">
    <property type="entry name" value="Ser/Thr_kinase_AS"/>
</dbReference>
<dbReference type="CDD" id="cd14014">
    <property type="entry name" value="STKc_PknB_like"/>
    <property type="match status" value="1"/>
</dbReference>
<dbReference type="PROSITE" id="PS00108">
    <property type="entry name" value="PROTEIN_KINASE_ST"/>
    <property type="match status" value="1"/>
</dbReference>
<keyword evidence="1 3" id="KW-0853">WD repeat</keyword>
<evidence type="ECO:0000313" key="7">
    <source>
        <dbReference type="Proteomes" id="UP000244069"/>
    </source>
</evidence>
<dbReference type="GO" id="GO:0004672">
    <property type="term" value="F:protein kinase activity"/>
    <property type="evidence" value="ECO:0007669"/>
    <property type="project" value="InterPro"/>
</dbReference>
<dbReference type="InterPro" id="IPR001680">
    <property type="entry name" value="WD40_rpt"/>
</dbReference>
<evidence type="ECO:0000256" key="1">
    <source>
        <dbReference type="ARBA" id="ARBA00022574"/>
    </source>
</evidence>
<evidence type="ECO:0000313" key="6">
    <source>
        <dbReference type="EMBL" id="PTX51424.1"/>
    </source>
</evidence>
<evidence type="ECO:0000256" key="2">
    <source>
        <dbReference type="ARBA" id="ARBA00022737"/>
    </source>
</evidence>
<feature type="coiled-coil region" evidence="4">
    <location>
        <begin position="470"/>
        <end position="515"/>
    </location>
</feature>
<name>A0A2T6B5U8_9RHOB</name>
<organism evidence="6 7">
    <name type="scientific">Allosediminivita pacifica</name>
    <dbReference type="NCBI Taxonomy" id="1267769"/>
    <lineage>
        <taxon>Bacteria</taxon>
        <taxon>Pseudomonadati</taxon>
        <taxon>Pseudomonadota</taxon>
        <taxon>Alphaproteobacteria</taxon>
        <taxon>Rhodobacterales</taxon>
        <taxon>Paracoccaceae</taxon>
        <taxon>Allosediminivita</taxon>
    </lineage>
</organism>
<feature type="repeat" description="WD" evidence="3">
    <location>
        <begin position="559"/>
        <end position="600"/>
    </location>
</feature>
<dbReference type="InterPro" id="IPR000719">
    <property type="entry name" value="Prot_kinase_dom"/>
</dbReference>
<dbReference type="InterPro" id="IPR011009">
    <property type="entry name" value="Kinase-like_dom_sf"/>
</dbReference>
<dbReference type="OrthoDB" id="9801841at2"/>
<sequence>MTDLEELSDTQLPPGATLADGQYTITRFLASGGFGMTYMAQDRFGRDVVIKECFPAGLSRRTHDTRVRPASKSSEPTFEKCIALFLREAETLAGLNSPHVVNVLTAFTENGTAYMVMNYVQGSDFQTVIDRYPERLTPDYVMMFAHYLLSAVATVHSANILHRDIKPGNILVDPEGKPVVIDFGAARVEATKQSVKLSTLPVVADGYSPNEFYITGVEQGLASDLYSVAATFYAAITGHAPPPAPERNQALAEQKTDPLVPLTGNHPGYPPVFLASIDQTLSLARRDRIQSAGEWQEMLRPVMPDTMALGQSVAQNYAAAHHPPAPPEPILGKLLLASVAGLAIGAVAMAAVSGSFGSRLPEIPTDVAALHARATQAENETEALRDRLTVGAGQLADAENRITILSAQLENVRQQRGTEVAALEQRLADAETAARKLQSQLDAASLGETQEVAALRDQLDKAQANGNTSDAELERQLSAERNTSAALRRELQQARDEAQAEIARLNAQLRQAQGQQGQDGARLVPAVQQQDDPGPAVQPSGPAASLAAWRRDTFGSQVLRGHTEVVRAVAFDPRGELIVSGGNDNTVRVWDAETGRLRQTLTGHEKDVTSVAFSPDGQFFISASDEGRITVWDTRRLTQRRSIETGNTFVQSAVVGPGSDRIAAGLPDGSVRIWGREDAPPQVVDAHSDWVTGVAFSPDGNLIASGSYDRTVRIWDARTEALLADLGDAEAWITSVSFAPDGQTLYATTQDEMVLAWTRSGDTWRLADAPVAGVTSIAASPSSEFLVTGSDDSQVQLRDRELRVRRVLGGHGDQIRAVAVGPGGRQIISASDDETLRLLTLDQ</sequence>
<accession>A0A2T6B5U8</accession>
<feature type="domain" description="Protein kinase" evidence="5">
    <location>
        <begin position="23"/>
        <end position="325"/>
    </location>
</feature>
<dbReference type="Proteomes" id="UP000244069">
    <property type="component" value="Unassembled WGS sequence"/>
</dbReference>
<dbReference type="RefSeq" id="WP_107974809.1">
    <property type="nucleotide sequence ID" value="NZ_BMEZ01000003.1"/>
</dbReference>
<feature type="repeat" description="WD" evidence="3">
    <location>
        <begin position="808"/>
        <end position="843"/>
    </location>
</feature>
<dbReference type="SUPFAM" id="SSF56112">
    <property type="entry name" value="Protein kinase-like (PK-like)"/>
    <property type="match status" value="1"/>
</dbReference>
<dbReference type="Pfam" id="PF00069">
    <property type="entry name" value="Pkinase"/>
    <property type="match status" value="1"/>
</dbReference>
<evidence type="ECO:0000259" key="5">
    <source>
        <dbReference type="PROSITE" id="PS50011"/>
    </source>
</evidence>
<dbReference type="Pfam" id="PF00400">
    <property type="entry name" value="WD40"/>
    <property type="match status" value="5"/>
</dbReference>
<dbReference type="PRINTS" id="PR00320">
    <property type="entry name" value="GPROTEINBRPT"/>
</dbReference>
<reference evidence="6 7" key="1">
    <citation type="submission" date="2018-04" db="EMBL/GenBank/DDBJ databases">
        <title>Genomic Encyclopedia of Archaeal and Bacterial Type Strains, Phase II (KMG-II): from individual species to whole genera.</title>
        <authorList>
            <person name="Goeker M."/>
        </authorList>
    </citation>
    <scope>NUCLEOTIDE SEQUENCE [LARGE SCALE GENOMIC DNA]</scope>
    <source>
        <strain evidence="6 7">DSM 29329</strain>
    </source>
</reference>
<protein>
    <submittedName>
        <fullName evidence="6">WD domain G-beta repeat uncharacterized protein</fullName>
    </submittedName>
</protein>
<dbReference type="Gene3D" id="2.130.10.10">
    <property type="entry name" value="YVTN repeat-like/Quinoprotein amine dehydrogenase"/>
    <property type="match status" value="2"/>
</dbReference>
<gene>
    <name evidence="6" type="ORF">C8N44_103168</name>
</gene>